<reference evidence="1" key="2">
    <citation type="submission" date="2020-11" db="EMBL/GenBank/DDBJ databases">
        <authorList>
            <person name="McCartney M.A."/>
            <person name="Auch B."/>
            <person name="Kono T."/>
            <person name="Mallez S."/>
            <person name="Becker A."/>
            <person name="Gohl D.M."/>
            <person name="Silverstein K.A.T."/>
            <person name="Koren S."/>
            <person name="Bechman K.B."/>
            <person name="Herman A."/>
            <person name="Abrahante J.E."/>
            <person name="Garbe J."/>
        </authorList>
    </citation>
    <scope>NUCLEOTIDE SEQUENCE</scope>
    <source>
        <strain evidence="1">Duluth1</strain>
        <tissue evidence="1">Whole animal</tissue>
    </source>
</reference>
<keyword evidence="2" id="KW-1185">Reference proteome</keyword>
<dbReference type="AlphaFoldDB" id="A0A9D3YPG4"/>
<evidence type="ECO:0000313" key="2">
    <source>
        <dbReference type="Proteomes" id="UP000828390"/>
    </source>
</evidence>
<reference evidence="1" key="1">
    <citation type="journal article" date="2019" name="bioRxiv">
        <title>The Genome of the Zebra Mussel, Dreissena polymorpha: A Resource for Invasive Species Research.</title>
        <authorList>
            <person name="McCartney M.A."/>
            <person name="Auch B."/>
            <person name="Kono T."/>
            <person name="Mallez S."/>
            <person name="Zhang Y."/>
            <person name="Obille A."/>
            <person name="Becker A."/>
            <person name="Abrahante J.E."/>
            <person name="Garbe J."/>
            <person name="Badalamenti J.P."/>
            <person name="Herman A."/>
            <person name="Mangelson H."/>
            <person name="Liachko I."/>
            <person name="Sullivan S."/>
            <person name="Sone E.D."/>
            <person name="Koren S."/>
            <person name="Silverstein K.A.T."/>
            <person name="Beckman K.B."/>
            <person name="Gohl D.M."/>
        </authorList>
    </citation>
    <scope>NUCLEOTIDE SEQUENCE</scope>
    <source>
        <strain evidence="1">Duluth1</strain>
        <tissue evidence="1">Whole animal</tissue>
    </source>
</reference>
<dbReference type="Proteomes" id="UP000828390">
    <property type="component" value="Unassembled WGS sequence"/>
</dbReference>
<comment type="caution">
    <text evidence="1">The sequence shown here is derived from an EMBL/GenBank/DDBJ whole genome shotgun (WGS) entry which is preliminary data.</text>
</comment>
<name>A0A9D3YPG4_DREPO</name>
<sequence>MTATATKALQRQRARELQLREPNLITKSIDRPNIKFEVKRKPSITSGTNVEKTYDFVFGDLLKELNEKLDNFPKTIIYTKLNRCGFGYKEVTRPSIDDELHQSHLKQFVAQFHSPCTTQAAQRRSTSLPQL</sequence>
<organism evidence="1 2">
    <name type="scientific">Dreissena polymorpha</name>
    <name type="common">Zebra mussel</name>
    <name type="synonym">Mytilus polymorpha</name>
    <dbReference type="NCBI Taxonomy" id="45954"/>
    <lineage>
        <taxon>Eukaryota</taxon>
        <taxon>Metazoa</taxon>
        <taxon>Spiralia</taxon>
        <taxon>Lophotrochozoa</taxon>
        <taxon>Mollusca</taxon>
        <taxon>Bivalvia</taxon>
        <taxon>Autobranchia</taxon>
        <taxon>Heteroconchia</taxon>
        <taxon>Euheterodonta</taxon>
        <taxon>Imparidentia</taxon>
        <taxon>Neoheterodontei</taxon>
        <taxon>Myida</taxon>
        <taxon>Dreissenoidea</taxon>
        <taxon>Dreissenidae</taxon>
        <taxon>Dreissena</taxon>
    </lineage>
</organism>
<protein>
    <submittedName>
        <fullName evidence="1">Uncharacterized protein</fullName>
    </submittedName>
</protein>
<proteinExistence type="predicted"/>
<dbReference type="EMBL" id="JAIWYP010000015">
    <property type="protein sequence ID" value="KAH3702515.1"/>
    <property type="molecule type" value="Genomic_DNA"/>
</dbReference>
<accession>A0A9D3YPG4</accession>
<evidence type="ECO:0000313" key="1">
    <source>
        <dbReference type="EMBL" id="KAH3702515.1"/>
    </source>
</evidence>
<gene>
    <name evidence="1" type="ORF">DPMN_077539</name>
</gene>